<name>A0A5C8VAD9_9FLAO</name>
<dbReference type="EMBL" id="VRUR01000001">
    <property type="protein sequence ID" value="TXN38353.1"/>
    <property type="molecule type" value="Genomic_DNA"/>
</dbReference>
<accession>A0A5C8VAD9</accession>
<reference evidence="1 2" key="1">
    <citation type="submission" date="2019-08" db="EMBL/GenBank/DDBJ databases">
        <title>Professor.</title>
        <authorList>
            <person name="Park J.S."/>
        </authorList>
    </citation>
    <scope>NUCLEOTIDE SEQUENCE [LARGE SCALE GENOMIC DNA]</scope>
    <source>
        <strain evidence="1 2">176CP5-101</strain>
    </source>
</reference>
<dbReference type="Gene3D" id="3.30.530.20">
    <property type="match status" value="1"/>
</dbReference>
<organism evidence="1 2">
    <name type="scientific">Flagellimonas hymeniacidonis</name>
    <dbReference type="NCBI Taxonomy" id="2603628"/>
    <lineage>
        <taxon>Bacteria</taxon>
        <taxon>Pseudomonadati</taxon>
        <taxon>Bacteroidota</taxon>
        <taxon>Flavobacteriia</taxon>
        <taxon>Flavobacteriales</taxon>
        <taxon>Flavobacteriaceae</taxon>
        <taxon>Flagellimonas</taxon>
    </lineage>
</organism>
<dbReference type="Pfam" id="PF10604">
    <property type="entry name" value="Polyketide_cyc2"/>
    <property type="match status" value="1"/>
</dbReference>
<evidence type="ECO:0000313" key="1">
    <source>
        <dbReference type="EMBL" id="TXN38353.1"/>
    </source>
</evidence>
<protein>
    <submittedName>
        <fullName evidence="1">SRPBCC family protein</fullName>
    </submittedName>
</protein>
<dbReference type="RefSeq" id="WP_147743286.1">
    <property type="nucleotide sequence ID" value="NZ_VRUR01000001.1"/>
</dbReference>
<comment type="caution">
    <text evidence="1">The sequence shown here is derived from an EMBL/GenBank/DDBJ whole genome shotgun (WGS) entry which is preliminary data.</text>
</comment>
<evidence type="ECO:0000313" key="2">
    <source>
        <dbReference type="Proteomes" id="UP000321456"/>
    </source>
</evidence>
<gene>
    <name evidence="1" type="ORF">FVB32_08680</name>
</gene>
<dbReference type="PANTHER" id="PTHR39332:SF7">
    <property type="entry name" value="SRPBCC FAMILY PROTEIN"/>
    <property type="match status" value="1"/>
</dbReference>
<dbReference type="InterPro" id="IPR019587">
    <property type="entry name" value="Polyketide_cyclase/dehydratase"/>
</dbReference>
<dbReference type="Proteomes" id="UP000321456">
    <property type="component" value="Unassembled WGS sequence"/>
</dbReference>
<dbReference type="PANTHER" id="PTHR39332">
    <property type="entry name" value="BLL4707 PROTEIN"/>
    <property type="match status" value="1"/>
</dbReference>
<proteinExistence type="predicted"/>
<dbReference type="CDD" id="cd07821">
    <property type="entry name" value="PYR_PYL_RCAR_like"/>
    <property type="match status" value="1"/>
</dbReference>
<sequence length="140" mass="15839">MKTYHEKISKELNVTPEKAWEVIGAVSGVDKWFNSLIKSCRVDGDKRYCETGEGHQFTEDILEVNHETRIFKYAIPKQDMLPVENIIGTMSVDSNTDGLAIVNWSATFESASENAEKAQEAFINLWGMGLNDMEEYINKG</sequence>
<keyword evidence="2" id="KW-1185">Reference proteome</keyword>
<dbReference type="AlphaFoldDB" id="A0A5C8VAD9"/>
<dbReference type="InterPro" id="IPR023393">
    <property type="entry name" value="START-like_dom_sf"/>
</dbReference>
<dbReference type="SUPFAM" id="SSF55961">
    <property type="entry name" value="Bet v1-like"/>
    <property type="match status" value="1"/>
</dbReference>